<dbReference type="AlphaFoldDB" id="A0A6C0J2A3"/>
<organism evidence="1">
    <name type="scientific">viral metagenome</name>
    <dbReference type="NCBI Taxonomy" id="1070528"/>
    <lineage>
        <taxon>unclassified sequences</taxon>
        <taxon>metagenomes</taxon>
        <taxon>organismal metagenomes</taxon>
    </lineage>
</organism>
<name>A0A6C0J2A3_9ZZZZ</name>
<evidence type="ECO:0000313" key="1">
    <source>
        <dbReference type="EMBL" id="QHT99009.1"/>
    </source>
</evidence>
<proteinExistence type="predicted"/>
<accession>A0A6C0J2A3</accession>
<protein>
    <submittedName>
        <fullName evidence="1">Uncharacterized protein</fullName>
    </submittedName>
</protein>
<reference evidence="1" key="1">
    <citation type="journal article" date="2020" name="Nature">
        <title>Giant virus diversity and host interactions through global metagenomics.</title>
        <authorList>
            <person name="Schulz F."/>
            <person name="Roux S."/>
            <person name="Paez-Espino D."/>
            <person name="Jungbluth S."/>
            <person name="Walsh D.A."/>
            <person name="Denef V.J."/>
            <person name="McMahon K.D."/>
            <person name="Konstantinidis K.T."/>
            <person name="Eloe-Fadrosh E.A."/>
            <person name="Kyrpides N.C."/>
            <person name="Woyke T."/>
        </authorList>
    </citation>
    <scope>NUCLEOTIDE SEQUENCE</scope>
    <source>
        <strain evidence="1">GVMAG-M-3300025695-21</strain>
    </source>
</reference>
<dbReference type="EMBL" id="MN740299">
    <property type="protein sequence ID" value="QHT99009.1"/>
    <property type="molecule type" value="Genomic_DNA"/>
</dbReference>
<sequence>MDDIYQDLIRRTPNSNLKNYITNININVQKLKIFFENYYKIKNTIFSREFKDFDINNKKALVRKYILLNNKINSMFTLINNNESLQQSMPFTPPHQLQSRSFIPMSYTPQQSYFGSYFNGGKKTKSKYIKTKKVYKIGNKKYIVYLGSRGAKYIKKDKKYINIKSL</sequence>